<protein>
    <submittedName>
        <fullName evidence="5">ADP-ribose pyrophosphatase</fullName>
    </submittedName>
</protein>
<organism evidence="5 6">
    <name type="scientific">Cytobacillus solani</name>
    <dbReference type="NCBI Taxonomy" id="1637975"/>
    <lineage>
        <taxon>Bacteria</taxon>
        <taxon>Bacillati</taxon>
        <taxon>Bacillota</taxon>
        <taxon>Bacilli</taxon>
        <taxon>Bacillales</taxon>
        <taxon>Bacillaceae</taxon>
        <taxon>Cytobacillus</taxon>
    </lineage>
</organism>
<accession>A0A0Q3QQ39</accession>
<dbReference type="RefSeq" id="WP_053476378.1">
    <property type="nucleotide sequence ID" value="NZ_CP041305.1"/>
</dbReference>
<evidence type="ECO:0000313" key="6">
    <source>
        <dbReference type="Proteomes" id="UP000050996"/>
    </source>
</evidence>
<dbReference type="PRINTS" id="PR00502">
    <property type="entry name" value="NUDIXFAMILY"/>
</dbReference>
<dbReference type="CDD" id="cd18873">
    <property type="entry name" value="NUDIX_NadM_like"/>
    <property type="match status" value="1"/>
</dbReference>
<dbReference type="AlphaFoldDB" id="A0A0Q3QQ39"/>
<evidence type="ECO:0000256" key="3">
    <source>
        <dbReference type="RuleBase" id="RU003476"/>
    </source>
</evidence>
<dbReference type="InterPro" id="IPR036388">
    <property type="entry name" value="WH-like_DNA-bd_sf"/>
</dbReference>
<evidence type="ECO:0000256" key="1">
    <source>
        <dbReference type="ARBA" id="ARBA00005582"/>
    </source>
</evidence>
<dbReference type="PROSITE" id="PS51462">
    <property type="entry name" value="NUDIX"/>
    <property type="match status" value="1"/>
</dbReference>
<evidence type="ECO:0000256" key="2">
    <source>
        <dbReference type="ARBA" id="ARBA00022801"/>
    </source>
</evidence>
<keyword evidence="2 3" id="KW-0378">Hydrolase</keyword>
<dbReference type="InterPro" id="IPR015797">
    <property type="entry name" value="NUDIX_hydrolase-like_dom_sf"/>
</dbReference>
<dbReference type="InterPro" id="IPR020084">
    <property type="entry name" value="NUDIX_hydrolase_CS"/>
</dbReference>
<dbReference type="InterPro" id="IPR020476">
    <property type="entry name" value="Nudix_hydrolase"/>
</dbReference>
<dbReference type="PROSITE" id="PS00893">
    <property type="entry name" value="NUDIX_BOX"/>
    <property type="match status" value="1"/>
</dbReference>
<dbReference type="Proteomes" id="UP000050996">
    <property type="component" value="Unassembled WGS sequence"/>
</dbReference>
<comment type="similarity">
    <text evidence="1 3">Belongs to the Nudix hydrolase family.</text>
</comment>
<evidence type="ECO:0000259" key="4">
    <source>
        <dbReference type="PROSITE" id="PS51462"/>
    </source>
</evidence>
<dbReference type="PANTHER" id="PTHR43736">
    <property type="entry name" value="ADP-RIBOSE PYROPHOSPHATASE"/>
    <property type="match status" value="1"/>
</dbReference>
<dbReference type="SUPFAM" id="SSF55811">
    <property type="entry name" value="Nudix"/>
    <property type="match status" value="1"/>
</dbReference>
<dbReference type="GO" id="GO:0016787">
    <property type="term" value="F:hydrolase activity"/>
    <property type="evidence" value="ECO:0007669"/>
    <property type="project" value="UniProtKB-KW"/>
</dbReference>
<dbReference type="InterPro" id="IPR000086">
    <property type="entry name" value="NUDIX_hydrolase_dom"/>
</dbReference>
<dbReference type="Pfam" id="PF00293">
    <property type="entry name" value="NUDIX"/>
    <property type="match status" value="1"/>
</dbReference>
<dbReference type="EMBL" id="LJIX01000006">
    <property type="protein sequence ID" value="KQL19846.1"/>
    <property type="molecule type" value="Genomic_DNA"/>
</dbReference>
<dbReference type="Gene3D" id="1.10.10.10">
    <property type="entry name" value="Winged helix-like DNA-binding domain superfamily/Winged helix DNA-binding domain"/>
    <property type="match status" value="1"/>
</dbReference>
<gene>
    <name evidence="5" type="ORF">AN957_15585</name>
</gene>
<keyword evidence="6" id="KW-1185">Reference proteome</keyword>
<dbReference type="Gene3D" id="3.90.79.10">
    <property type="entry name" value="Nucleoside Triphosphate Pyrophosphohydrolase"/>
    <property type="match status" value="1"/>
</dbReference>
<dbReference type="PATRIC" id="fig|1637975.4.peg.3018"/>
<feature type="domain" description="Nudix hydrolase" evidence="4">
    <location>
        <begin position="21"/>
        <end position="171"/>
    </location>
</feature>
<comment type="caution">
    <text evidence="5">The sequence shown here is derived from an EMBL/GenBank/DDBJ whole genome shotgun (WGS) entry which is preliminary data.</text>
</comment>
<evidence type="ECO:0000313" key="5">
    <source>
        <dbReference type="EMBL" id="KQL19846.1"/>
    </source>
</evidence>
<proteinExistence type="inferred from homology"/>
<reference evidence="5 6" key="1">
    <citation type="submission" date="2015-09" db="EMBL/GenBank/DDBJ databases">
        <title>Genome sequencing project for genomic taxonomy and phylogenomics of Bacillus-like bacteria.</title>
        <authorList>
            <person name="Liu B."/>
            <person name="Wang J."/>
            <person name="Zhu Y."/>
            <person name="Liu G."/>
            <person name="Chen Q."/>
            <person name="Chen Z."/>
            <person name="Lan J."/>
            <person name="Che J."/>
            <person name="Ge C."/>
            <person name="Shi H."/>
            <person name="Pan Z."/>
            <person name="Liu X."/>
        </authorList>
    </citation>
    <scope>NUCLEOTIDE SEQUENCE [LARGE SCALE GENOMIC DNA]</scope>
    <source>
        <strain evidence="5 6">FJAT-18043</strain>
    </source>
</reference>
<dbReference type="STRING" id="1637975.AN957_15585"/>
<sequence>MSDTIFPNYDVSNYRTPDGYTSDIAVFTIISTEVGPYKPPEKTLKIMLIKRTEKTKEGDLNIEGGKWALPGGFIKPEETAYDAAGRELSEETGITGLKIKHFGVYDQFGRDKRGWIISNAHYAIVPENKLVNRRAADDAAEVELFTMDEVFKLDLAFDHRNIIEEALWFIKKDLSLTTVAKNFLPKQFVLSELQGVLLTVMDEPWLKLDAQFFRKAPSLPFIEKVVKDGEPQKTNRWSKNKAQLYRFNDYEPYVSIYNAKY</sequence>
<name>A0A0Q3QQ39_9BACI</name>
<dbReference type="InterPro" id="IPR036390">
    <property type="entry name" value="WH_DNA-bd_sf"/>
</dbReference>
<dbReference type="SUPFAM" id="SSF46785">
    <property type="entry name" value="Winged helix' DNA-binding domain"/>
    <property type="match status" value="1"/>
</dbReference>
<dbReference type="PANTHER" id="PTHR43736:SF1">
    <property type="entry name" value="DIHYDRONEOPTERIN TRIPHOSPHATE DIPHOSPHATASE"/>
    <property type="match status" value="1"/>
</dbReference>